<evidence type="ECO:0000313" key="4">
    <source>
        <dbReference type="Proteomes" id="UP000094020"/>
    </source>
</evidence>
<protein>
    <recommendedName>
        <fullName evidence="1">glutathione-specific gamma-glutamylcyclotransferase</fullName>
        <ecNumber evidence="1">4.3.2.7</ecNumber>
    </recommendedName>
</protein>
<dbReference type="GO" id="GO:0005737">
    <property type="term" value="C:cytoplasm"/>
    <property type="evidence" value="ECO:0007669"/>
    <property type="project" value="TreeGrafter"/>
</dbReference>
<evidence type="ECO:0000256" key="2">
    <source>
        <dbReference type="ARBA" id="ARBA00023239"/>
    </source>
</evidence>
<accession>A0AAJ8L439</accession>
<dbReference type="RefSeq" id="XP_070058762.1">
    <property type="nucleotide sequence ID" value="XM_070202661.1"/>
</dbReference>
<dbReference type="InterPro" id="IPR013024">
    <property type="entry name" value="GGCT-like"/>
</dbReference>
<dbReference type="EMBL" id="CP144521">
    <property type="protein sequence ID" value="WWC69048.1"/>
    <property type="molecule type" value="Genomic_DNA"/>
</dbReference>
<dbReference type="GO" id="GO:0006751">
    <property type="term" value="P:glutathione catabolic process"/>
    <property type="evidence" value="ECO:0007669"/>
    <property type="project" value="InterPro"/>
</dbReference>
<evidence type="ECO:0000256" key="1">
    <source>
        <dbReference type="ARBA" id="ARBA00012344"/>
    </source>
</evidence>
<gene>
    <name evidence="3" type="ORF">I206_102984</name>
</gene>
<reference evidence="3" key="2">
    <citation type="submission" date="2024-02" db="EMBL/GenBank/DDBJ databases">
        <title>Comparative genomics of Cryptococcus and Kwoniella reveals pathogenesis evolution and contrasting modes of karyotype evolution via chromosome fusion or intercentromeric recombination.</title>
        <authorList>
            <person name="Coelho M.A."/>
            <person name="David-Palma M."/>
            <person name="Shea T."/>
            <person name="Bowers K."/>
            <person name="McGinley-Smith S."/>
            <person name="Mohammad A.W."/>
            <person name="Gnirke A."/>
            <person name="Yurkov A.M."/>
            <person name="Nowrousian M."/>
            <person name="Sun S."/>
            <person name="Cuomo C.A."/>
            <person name="Heitman J."/>
        </authorList>
    </citation>
    <scope>NUCLEOTIDE SEQUENCE</scope>
    <source>
        <strain evidence="3">CBS 10737</strain>
    </source>
</reference>
<dbReference type="PANTHER" id="PTHR12192">
    <property type="entry name" value="CATION TRANSPORT PROTEIN CHAC-RELATED"/>
    <property type="match status" value="1"/>
</dbReference>
<dbReference type="SUPFAM" id="SSF110857">
    <property type="entry name" value="Gamma-glutamyl cyclotransferase-like"/>
    <property type="match status" value="1"/>
</dbReference>
<dbReference type="Proteomes" id="UP000094020">
    <property type="component" value="Chromosome 3"/>
</dbReference>
<dbReference type="InterPro" id="IPR006840">
    <property type="entry name" value="ChaC"/>
</dbReference>
<proteinExistence type="predicted"/>
<dbReference type="AlphaFoldDB" id="A0AAJ8L439"/>
<dbReference type="EC" id="4.3.2.7" evidence="1"/>
<dbReference type="KEGG" id="kpin:30171706"/>
<dbReference type="Pfam" id="PF04752">
    <property type="entry name" value="ChaC"/>
    <property type="match status" value="1"/>
</dbReference>
<organism evidence="3 4">
    <name type="scientific">Kwoniella pini CBS 10737</name>
    <dbReference type="NCBI Taxonomy" id="1296096"/>
    <lineage>
        <taxon>Eukaryota</taxon>
        <taxon>Fungi</taxon>
        <taxon>Dikarya</taxon>
        <taxon>Basidiomycota</taxon>
        <taxon>Agaricomycotina</taxon>
        <taxon>Tremellomycetes</taxon>
        <taxon>Tremellales</taxon>
        <taxon>Cryptococcaceae</taxon>
        <taxon>Kwoniella</taxon>
    </lineage>
</organism>
<keyword evidence="2" id="KW-0456">Lyase</keyword>
<sequence length="205" mass="23431">MVYWVFGYGSLIFKPPPHAVEQKSGYVKGVVRRFAQSSIDHRGTPEAPGRVVTVIDAREWHHLEGKDIPEGTLLPEDYVWGVAYRIDPDHETEVKAYMEHREKNGYTCHFVPVYSTDTNSAEEIRVVDSILQAEIWIGKLDNPAFIGYEPKIDLAKIISERSGPSGLNKDYLYKLAESVRQLYPHVRDDYLFQLEAAVKALEPRI</sequence>
<dbReference type="GO" id="GO:0061928">
    <property type="term" value="F:glutathione specific gamma-glutamylcyclotransferase activity"/>
    <property type="evidence" value="ECO:0007669"/>
    <property type="project" value="UniProtKB-EC"/>
</dbReference>
<dbReference type="Gene3D" id="3.10.490.10">
    <property type="entry name" value="Gamma-glutamyl cyclotransferase-like"/>
    <property type="match status" value="1"/>
</dbReference>
<dbReference type="InterPro" id="IPR036568">
    <property type="entry name" value="GGCT-like_sf"/>
</dbReference>
<dbReference type="GeneID" id="30171706"/>
<keyword evidence="4" id="KW-1185">Reference proteome</keyword>
<name>A0AAJ8L439_9TREE</name>
<dbReference type="PANTHER" id="PTHR12192:SF2">
    <property type="entry name" value="GLUTATHIONE-SPECIFIC GAMMA-GLUTAMYLCYCLOTRANSFERASE 2"/>
    <property type="match status" value="1"/>
</dbReference>
<reference evidence="3" key="1">
    <citation type="submission" date="2013-07" db="EMBL/GenBank/DDBJ databases">
        <authorList>
            <consortium name="The Broad Institute Genome Sequencing Platform"/>
            <person name="Cuomo C."/>
            <person name="Litvintseva A."/>
            <person name="Chen Y."/>
            <person name="Heitman J."/>
            <person name="Sun S."/>
            <person name="Springer D."/>
            <person name="Dromer F."/>
            <person name="Young S.K."/>
            <person name="Zeng Q."/>
            <person name="Gargeya S."/>
            <person name="Fitzgerald M."/>
            <person name="Abouelleil A."/>
            <person name="Alvarado L."/>
            <person name="Berlin A.M."/>
            <person name="Chapman S.B."/>
            <person name="Dewar J."/>
            <person name="Goldberg J."/>
            <person name="Griggs A."/>
            <person name="Gujja S."/>
            <person name="Hansen M."/>
            <person name="Howarth C."/>
            <person name="Imamovic A."/>
            <person name="Larimer J."/>
            <person name="McCowan C."/>
            <person name="Murphy C."/>
            <person name="Pearson M."/>
            <person name="Priest M."/>
            <person name="Roberts A."/>
            <person name="Saif S."/>
            <person name="Shea T."/>
            <person name="Sykes S."/>
            <person name="Wortman J."/>
            <person name="Nusbaum C."/>
            <person name="Birren B."/>
        </authorList>
    </citation>
    <scope>NUCLEOTIDE SEQUENCE</scope>
    <source>
        <strain evidence="3">CBS 10737</strain>
    </source>
</reference>
<dbReference type="CDD" id="cd06661">
    <property type="entry name" value="GGCT_like"/>
    <property type="match status" value="1"/>
</dbReference>
<evidence type="ECO:0000313" key="3">
    <source>
        <dbReference type="EMBL" id="WWC69048.1"/>
    </source>
</evidence>